<evidence type="ECO:0000313" key="2">
    <source>
        <dbReference type="EMBL" id="SDS18925.1"/>
    </source>
</evidence>
<evidence type="ECO:0000256" key="1">
    <source>
        <dbReference type="SAM" id="MobiDB-lite"/>
    </source>
</evidence>
<dbReference type="Proteomes" id="UP000243904">
    <property type="component" value="Chromosome I"/>
</dbReference>
<gene>
    <name evidence="2" type="ORF">SAMN05444158_1285</name>
</gene>
<feature type="region of interest" description="Disordered" evidence="1">
    <location>
        <begin position="32"/>
        <end position="100"/>
    </location>
</feature>
<organism evidence="2 3">
    <name type="scientific">Bradyrhizobium canariense</name>
    <dbReference type="NCBI Taxonomy" id="255045"/>
    <lineage>
        <taxon>Bacteria</taxon>
        <taxon>Pseudomonadati</taxon>
        <taxon>Pseudomonadota</taxon>
        <taxon>Alphaproteobacteria</taxon>
        <taxon>Hyphomicrobiales</taxon>
        <taxon>Nitrobacteraceae</taxon>
        <taxon>Bradyrhizobium</taxon>
    </lineage>
</organism>
<protein>
    <submittedName>
        <fullName evidence="2">Uncharacterized protein</fullName>
    </submittedName>
</protein>
<reference evidence="3" key="1">
    <citation type="submission" date="2016-10" db="EMBL/GenBank/DDBJ databases">
        <authorList>
            <person name="Varghese N."/>
            <person name="Submissions S."/>
        </authorList>
    </citation>
    <scope>NUCLEOTIDE SEQUENCE [LARGE SCALE GENOMIC DNA]</scope>
    <source>
        <strain evidence="3">GAS369</strain>
    </source>
</reference>
<keyword evidence="3" id="KW-1185">Reference proteome</keyword>
<evidence type="ECO:0000313" key="3">
    <source>
        <dbReference type="Proteomes" id="UP000243904"/>
    </source>
</evidence>
<sequence length="137" mass="14856">MSECNYWPASPAWPDRFVVERDDGLWSIGWTDDAGGPFETHFRSAPSADDLSRSSVTGCWPPAKAHKGSRFETDDRGRPQGPSRPSGTVREPNQGCGTPCGNIKAAAHEVPQEQATASVDLQIAARRRIGGAVFPRH</sequence>
<accession>A0A1H1Q661</accession>
<proteinExistence type="predicted"/>
<name>A0A1H1Q661_9BRAD</name>
<feature type="compositionally biased region" description="Basic and acidic residues" evidence="1">
    <location>
        <begin position="69"/>
        <end position="78"/>
    </location>
</feature>
<dbReference type="EMBL" id="LT629750">
    <property type="protein sequence ID" value="SDS18925.1"/>
    <property type="molecule type" value="Genomic_DNA"/>
</dbReference>
<dbReference type="AlphaFoldDB" id="A0A1H1Q661"/>